<evidence type="ECO:0007829" key="4">
    <source>
        <dbReference type="PeptideAtlas" id="A0A3B3ITP9"/>
    </source>
</evidence>
<evidence type="ECO:0000256" key="1">
    <source>
        <dbReference type="RuleBase" id="RU367061"/>
    </source>
</evidence>
<dbReference type="AlphaFoldDB" id="A0A3B3ITP9"/>
<dbReference type="Proteomes" id="UP000005640">
    <property type="component" value="Chromosome 13"/>
</dbReference>
<dbReference type="Bgee" id="ENSG00000136156">
    <property type="expression patterns" value="Expressed in renal glomerulus and 206 other cell types or tissues"/>
</dbReference>
<keyword evidence="3" id="KW-1185">Reference proteome</keyword>
<dbReference type="Ensembl" id="ENST00000649452.1">
    <property type="protein sequence ID" value="ENSP00000497877.1"/>
    <property type="gene ID" value="ENSG00000136156.15"/>
</dbReference>
<dbReference type="PANTHER" id="PTHR10962">
    <property type="entry name" value="INTEGRAL TRANSMEMBRANE PROTEIN 2"/>
    <property type="match status" value="1"/>
</dbReference>
<gene>
    <name evidence="2" type="primary">ITM2B</name>
</gene>
<name>A0A3B3ITP9_HUMAN</name>
<keyword evidence="1" id="KW-1133">Transmembrane helix</keyword>
<dbReference type="OrthoDB" id="9982095at2759"/>
<sequence>MVKVTFNSALAQKEAKKDEPKSGEEALIIPPDAVAVDCKDPDDVVPVGQRRAWCWCMCFGLAFMLAGVILGGAYLYKYFALQSFSLVAQTGVQWRDLGSLHPLSPGFRLECGGAITAHCSLNLLGSGNPPASTSPGVARTTAR</sequence>
<comment type="similarity">
    <text evidence="1">Belongs to the ITM2 family.</text>
</comment>
<keyword evidence="1" id="KW-0472">Membrane</keyword>
<dbReference type="GO" id="GO:0005886">
    <property type="term" value="C:plasma membrane"/>
    <property type="evidence" value="ECO:0007669"/>
    <property type="project" value="UniProtKB-UniRule"/>
</dbReference>
<reference evidence="2 3" key="1">
    <citation type="journal article" date="2001" name="Nature">
        <title>Initial sequencing and analysis of the human genome.</title>
        <authorList>
            <consortium name="International Human Genome Sequencing Consortium"/>
            <person name="Lander E.S."/>
            <person name="Linton L.M."/>
            <person name="Birren B."/>
            <person name="Nusbaum C."/>
            <person name="Zody M.C."/>
            <person name="Baldwin J."/>
            <person name="Devon K."/>
            <person name="Dewar K."/>
            <person name="Doyle M."/>
            <person name="FitzHugh W."/>
            <person name="Funke R."/>
            <person name="Gage D."/>
            <person name="Harris K."/>
            <person name="Heaford A."/>
            <person name="Howland J."/>
            <person name="Kann L."/>
            <person name="Lehoczky J."/>
            <person name="LeVine R."/>
            <person name="McEwan P."/>
            <person name="McKernan K."/>
            <person name="Meldrim J."/>
            <person name="Mesirov J.P."/>
            <person name="Miranda C."/>
            <person name="Morris W."/>
            <person name="Naylor J."/>
            <person name="Raymond C."/>
            <person name="Rosetti M."/>
            <person name="Santos R."/>
            <person name="Sheridan A."/>
            <person name="Sougnez C."/>
            <person name="Stange-Thomann N."/>
            <person name="Stojanovic N."/>
            <person name="Subramanian A."/>
            <person name="Wyman D."/>
            <person name="Rogers J."/>
            <person name="Sulston J."/>
            <person name="Ainscough R."/>
            <person name="Beck S."/>
            <person name="Bentley D."/>
            <person name="Burton J."/>
            <person name="Clee C."/>
            <person name="Carter N."/>
            <person name="Coulson A."/>
            <person name="Deadman R."/>
            <person name="Deloukas P."/>
            <person name="Dunham A."/>
            <person name="Dunham I."/>
            <person name="Durbin R."/>
            <person name="French L."/>
            <person name="Grafham D."/>
            <person name="Gregory S."/>
            <person name="Hubbard T."/>
            <person name="Humphray S."/>
            <person name="Hunt A."/>
            <person name="Jones M."/>
            <person name="Lloyd C."/>
            <person name="McMurray A."/>
            <person name="Matthews L."/>
            <person name="Mercer S."/>
            <person name="Milne S."/>
            <person name="Mullikin J.C."/>
            <person name="Mungall A."/>
            <person name="Plumb R."/>
            <person name="Ross M."/>
            <person name="Shownkeen R."/>
            <person name="Sims S."/>
            <person name="Waterston R.H."/>
            <person name="Wilson R.K."/>
            <person name="Hillier L.W."/>
            <person name="McPherson J.D."/>
            <person name="Marra M.A."/>
            <person name="Mardis E.R."/>
            <person name="Fulton L.A."/>
            <person name="Chinwalla A.T."/>
            <person name="Pepin K.H."/>
            <person name="Gish W.R."/>
            <person name="Chissoe S.L."/>
            <person name="Wendl M.C."/>
            <person name="Delehaunty K.D."/>
            <person name="Miner T.L."/>
            <person name="Delehaunty A."/>
            <person name="Kramer J.B."/>
            <person name="Cook L.L."/>
            <person name="Fulton R.S."/>
            <person name="Johnson D.L."/>
            <person name="Minx P.J."/>
            <person name="Clifton S.W."/>
            <person name="Hawkins T."/>
            <person name="Branscomb E."/>
            <person name="Predki P."/>
            <person name="Richardson P."/>
            <person name="Wenning S."/>
            <person name="Slezak T."/>
            <person name="Doggett N."/>
            <person name="Cheng J.F."/>
            <person name="Olsen A."/>
            <person name="Lucas S."/>
            <person name="Elkin C."/>
            <person name="Uberbacher E."/>
            <person name="Frazier M."/>
            <person name="Gibbs R.A."/>
            <person name="Muzny D.M."/>
            <person name="Scherer S.E."/>
            <person name="Bouck J.B."/>
            <person name="Sodergren E.J."/>
            <person name="Worley K.C."/>
            <person name="Rives C.M."/>
            <person name="Gorrell J.H."/>
            <person name="Metzker M.L."/>
            <person name="Naylor S.L."/>
            <person name="Kucherlapati R.S."/>
            <person name="Nelson D.L."/>
            <person name="Weinstock G.M."/>
            <person name="Sakaki Y."/>
            <person name="Fujiyama A."/>
            <person name="Hattori M."/>
            <person name="Yada T."/>
            <person name="Toyoda A."/>
            <person name="Itoh T."/>
            <person name="Kawagoe C."/>
            <person name="Watanabe H."/>
            <person name="Totoki Y."/>
            <person name="Taylor T."/>
            <person name="Weissenbach J."/>
            <person name="Heilig R."/>
            <person name="Saurin W."/>
            <person name="Artiguenave F."/>
            <person name="Brottier P."/>
            <person name="Bruls T."/>
            <person name="Pelletier E."/>
            <person name="Robert C."/>
            <person name="Wincker P."/>
            <person name="Smith D.R."/>
            <person name="Doucette-Stamm L."/>
            <person name="Rubenfield M."/>
            <person name="Weinstock K."/>
            <person name="Lee H.M."/>
            <person name="Dubois J."/>
            <person name="Rosenthal A."/>
            <person name="Platzer M."/>
            <person name="Nyakatura G."/>
            <person name="Taudien S."/>
            <person name="Rump A."/>
            <person name="Yang H."/>
            <person name="Yu J."/>
            <person name="Wang J."/>
            <person name="Huang G."/>
            <person name="Gu J."/>
            <person name="Hood L."/>
            <person name="Rowen L."/>
            <person name="Madan A."/>
            <person name="Qin S."/>
            <person name="Davis R.W."/>
            <person name="Federspiel N.A."/>
            <person name="Abola A.P."/>
            <person name="Proctor M.J."/>
            <person name="Myers R.M."/>
            <person name="Schmutz J."/>
            <person name="Dickson M."/>
            <person name="Grimwood J."/>
            <person name="Cox D.R."/>
            <person name="Olson M.V."/>
            <person name="Kaul R."/>
            <person name="Raymond C."/>
            <person name="Shimizu N."/>
            <person name="Kawasaki K."/>
            <person name="Minoshima S."/>
            <person name="Evans G.A."/>
            <person name="Athanasiou M."/>
            <person name="Schultz R."/>
            <person name="Roe B.A."/>
            <person name="Chen F."/>
            <person name="Pan H."/>
            <person name="Ramser J."/>
            <person name="Lehrach H."/>
            <person name="Reinhardt R."/>
            <person name="McCombie W.R."/>
            <person name="de la Bastide M."/>
            <person name="Dedhia N."/>
            <person name="Blocker H."/>
            <person name="Hornischer K."/>
            <person name="Nordsiek G."/>
            <person name="Agarwala R."/>
            <person name="Aravind L."/>
            <person name="Bailey J.A."/>
            <person name="Bateman A."/>
            <person name="Batzoglou S."/>
            <person name="Birney E."/>
            <person name="Bork P."/>
            <person name="Brown D.G."/>
            <person name="Burge C.B."/>
            <person name="Cerutti L."/>
            <person name="Chen H.C."/>
            <person name="Church D."/>
            <person name="Clamp M."/>
            <person name="Copley R.R."/>
            <person name="Doerks T."/>
            <person name="Eddy S.R."/>
            <person name="Eichler E.E."/>
            <person name="Furey T.S."/>
            <person name="Galagan J."/>
            <person name="Gilbert J.G."/>
            <person name="Harmon C."/>
            <person name="Hayashizaki Y."/>
            <person name="Haussler D."/>
            <person name="Hermjakob H."/>
            <person name="Hokamp K."/>
            <person name="Jang W."/>
            <person name="Johnson L.S."/>
            <person name="Jones T.A."/>
            <person name="Kasif S."/>
            <person name="Kaspryzk A."/>
            <person name="Kennedy S."/>
            <person name="Kent W.J."/>
            <person name="Kitts P."/>
            <person name="Koonin E.V."/>
            <person name="Korf I."/>
            <person name="Kulp D."/>
            <person name="Lancet D."/>
            <person name="Lowe T.M."/>
            <person name="McLysaght A."/>
            <person name="Mikkelsen T."/>
            <person name="Moran J.V."/>
            <person name="Mulder N."/>
            <person name="Pollara V.J."/>
            <person name="Ponting C.P."/>
            <person name="Schuler G."/>
            <person name="Schultz J."/>
            <person name="Slater G."/>
            <person name="Smit A.F."/>
            <person name="Stupka E."/>
            <person name="Szustakowski J."/>
            <person name="Thierry-Mieg D."/>
            <person name="Thierry-Mieg J."/>
            <person name="Wagner L."/>
            <person name="Wallis J."/>
            <person name="Wheeler R."/>
            <person name="Williams A."/>
            <person name="Wolf Y.I."/>
            <person name="Wolfe K.H."/>
            <person name="Yang S.P."/>
            <person name="Yeh R.F."/>
            <person name="Collins F."/>
            <person name="Guyer M.S."/>
            <person name="Peterson J."/>
            <person name="Felsenfeld A."/>
            <person name="Wetterstrand K.A."/>
            <person name="Patrinos A."/>
            <person name="Morgan M.J."/>
            <person name="de Jong P."/>
            <person name="Catanese J.J."/>
            <person name="Osoegawa K."/>
            <person name="Shizuya H."/>
            <person name="Choi S."/>
            <person name="Chen Y.J."/>
        </authorList>
    </citation>
    <scope>NUCLEOTIDE SEQUENCE [LARGE SCALE GENOMIC DNA]</scope>
</reference>
<keyword evidence="1" id="KW-1003">Cell membrane</keyword>
<protein>
    <recommendedName>
        <fullName evidence="1">Integral membrane protein 2</fullName>
    </recommendedName>
</protein>
<reference evidence="2 3" key="3">
    <citation type="journal article" date="2004" name="Nature">
        <title>Finishing the euchromatic sequence of the human genome.</title>
        <authorList>
            <consortium name="International Human Genome Sequencing Consortium"/>
        </authorList>
    </citation>
    <scope>NUCLEOTIDE SEQUENCE [LARGE SCALE GENOMIC DNA]</scope>
</reference>
<reference evidence="2" key="5">
    <citation type="submission" date="2025-09" db="UniProtKB">
        <authorList>
            <consortium name="Ensembl"/>
        </authorList>
    </citation>
    <scope>IDENTIFICATION</scope>
</reference>
<dbReference type="MassIVE" id="A0A3B3ITP9"/>
<keyword evidence="1" id="KW-0735">Signal-anchor</keyword>
<feature type="transmembrane region" description="Helical" evidence="1">
    <location>
        <begin position="52"/>
        <end position="76"/>
    </location>
</feature>
<comment type="subcellular location">
    <subcellularLocation>
        <location evidence="1">Membrane</location>
        <topology evidence="1">Single-pass type II membrane protein</topology>
    </subcellularLocation>
</comment>
<evidence type="ECO:0000313" key="2">
    <source>
        <dbReference type="Ensembl" id="ENSP00000497877.1"/>
    </source>
</evidence>
<reference evidence="2" key="4">
    <citation type="submission" date="2025-08" db="UniProtKB">
        <authorList>
            <consortium name="Ensembl"/>
        </authorList>
    </citation>
    <scope>IDENTIFICATION</scope>
</reference>
<keyword evidence="1" id="KW-0812">Transmembrane</keyword>
<dbReference type="OpenTargets" id="ENSG00000136156"/>
<dbReference type="ChiTaRS" id="ITM2B">
    <property type="organism name" value="human"/>
</dbReference>
<dbReference type="HGNC" id="HGNC:6174">
    <property type="gene designation" value="ITM2B"/>
</dbReference>
<keyword evidence="4 5" id="KW-1267">Proteomics identification</keyword>
<dbReference type="GeneTree" id="ENSGT00950000183115"/>
<evidence type="ECO:0000313" key="3">
    <source>
        <dbReference type="Proteomes" id="UP000005640"/>
    </source>
</evidence>
<evidence type="ECO:0007829" key="5">
    <source>
        <dbReference type="ProteomicsDB" id="A0A3B3ITP9"/>
    </source>
</evidence>
<dbReference type="EMBL" id="AL139322">
    <property type="status" value="NOT_ANNOTATED_CDS"/>
    <property type="molecule type" value="Genomic_DNA"/>
</dbReference>
<dbReference type="Ensembl" id="ENST00000649452.1">
    <property type="protein sequence ID" value="ENSP00000497877.1"/>
    <property type="gene ID" value="ENSG00000136156.16"/>
</dbReference>
<organism evidence="2 3">
    <name type="scientific">Homo sapiens</name>
    <name type="common">Human</name>
    <dbReference type="NCBI Taxonomy" id="9606"/>
    <lineage>
        <taxon>Eukaryota</taxon>
        <taxon>Metazoa</taxon>
        <taxon>Chordata</taxon>
        <taxon>Craniata</taxon>
        <taxon>Vertebrata</taxon>
        <taxon>Euteleostomi</taxon>
        <taxon>Mammalia</taxon>
        <taxon>Eutheria</taxon>
        <taxon>Euarchontoglires</taxon>
        <taxon>Primates</taxon>
        <taxon>Haplorrhini</taxon>
        <taxon>Catarrhini</taxon>
        <taxon>Hominidae</taxon>
        <taxon>Homo</taxon>
    </lineage>
</organism>
<dbReference type="PANTHER" id="PTHR10962:SF4">
    <property type="entry name" value="INTEGRAL MEMBRANE PROTEIN 2B"/>
    <property type="match status" value="1"/>
</dbReference>
<dbReference type="InterPro" id="IPR040145">
    <property type="entry name" value="ITM2"/>
</dbReference>
<reference evidence="2 3" key="2">
    <citation type="journal article" date="2004" name="Nature">
        <title>The DNA sequence and analysis of human chromosome 13.</title>
        <authorList>
            <person name="Dunham A."/>
            <person name="Matthews L.H."/>
            <person name="Burton J."/>
            <person name="Ashurst J.L."/>
            <person name="Howe K.L."/>
            <person name="Ashcroft K.J."/>
            <person name="Beare D.M."/>
            <person name="Burford D.C."/>
            <person name="Hunt S.E."/>
            <person name="Griffiths-Jones S."/>
            <person name="Jones M.C."/>
            <person name="Keenan S.J."/>
            <person name="Oliver K."/>
            <person name="Scott C.E."/>
            <person name="Ainscough R."/>
            <person name="Almeida J.P."/>
            <person name="Ambrose K.D."/>
            <person name="Andrews D.T."/>
            <person name="Ashwell R.I."/>
            <person name="Babbage A.K."/>
            <person name="Bagguley C.L."/>
            <person name="Bailey J."/>
            <person name="Bannerjee R."/>
            <person name="Barlow K.F."/>
            <person name="Bates K."/>
            <person name="Beasley H."/>
            <person name="Bird C.P."/>
            <person name="Bray-Allen S."/>
            <person name="Brown A.J."/>
            <person name="Brown J.Y."/>
            <person name="Burrill W."/>
            <person name="Carder C."/>
            <person name="Carter N.P."/>
            <person name="Chapman J.C."/>
            <person name="Clamp M.E."/>
            <person name="Clark S.Y."/>
            <person name="Clarke G."/>
            <person name="Clee C.M."/>
            <person name="Clegg S.C."/>
            <person name="Cobley V."/>
            <person name="Collins J.E."/>
            <person name="Corby N."/>
            <person name="Coville G.J."/>
            <person name="Deloukas P."/>
            <person name="Dhami P."/>
            <person name="Dunham I."/>
            <person name="Dunn M."/>
            <person name="Earthrowl M.E."/>
            <person name="Ellington A.G."/>
            <person name="Faulkner L."/>
            <person name="Frankish A.G."/>
            <person name="Frankland J."/>
            <person name="French L."/>
            <person name="Garner P."/>
            <person name="Garnett J."/>
            <person name="Gilbert J.G."/>
            <person name="Gilson C.J."/>
            <person name="Ghori J."/>
            <person name="Grafham D.V."/>
            <person name="Gribble S.M."/>
            <person name="Griffiths C."/>
            <person name="Hall R.E."/>
            <person name="Hammond S."/>
            <person name="Harley J.L."/>
            <person name="Hart E.A."/>
            <person name="Heath P.D."/>
            <person name="Howden P.J."/>
            <person name="Huckle E.J."/>
            <person name="Hunt P.J."/>
            <person name="Hunt A.R."/>
            <person name="Johnson C."/>
            <person name="Johnson D."/>
            <person name="Kay M."/>
            <person name="Kimberley A.M."/>
            <person name="King A."/>
            <person name="Laird G.K."/>
            <person name="Langford C.J."/>
            <person name="Lawlor S."/>
            <person name="Leongamornlert D.A."/>
            <person name="Lloyd D.M."/>
            <person name="Lloyd C."/>
            <person name="Loveland J.E."/>
            <person name="Lovell J."/>
            <person name="Martin S."/>
            <person name="Mashreghi-Mohammadi M."/>
            <person name="McLaren S.J."/>
            <person name="McMurray A."/>
            <person name="Milne S."/>
            <person name="Moore M.J."/>
            <person name="Nickerson T."/>
            <person name="Palmer S.A."/>
            <person name="Pearce A.V."/>
            <person name="Peck A.I."/>
            <person name="Pelan S."/>
            <person name="Phillimore B."/>
            <person name="Porter K.M."/>
            <person name="Rice C.M."/>
            <person name="Searle S."/>
            <person name="Sehra H.K."/>
            <person name="Shownkeen R."/>
            <person name="Skuce C.D."/>
            <person name="Smith M."/>
            <person name="Steward C.A."/>
            <person name="Sycamore N."/>
            <person name="Tester J."/>
            <person name="Thomas D.W."/>
            <person name="Tracey A."/>
            <person name="Tromans A."/>
            <person name="Tubby B."/>
            <person name="Wall M."/>
            <person name="Wallis J.M."/>
            <person name="West A.P."/>
            <person name="Whitehead S.L."/>
            <person name="Willey D.L."/>
            <person name="Wilming L."/>
            <person name="Wray P.W."/>
            <person name="Wright M.W."/>
            <person name="Young L."/>
            <person name="Coulson A."/>
            <person name="Durbin R."/>
            <person name="Hubbard T."/>
            <person name="Sulston J.E."/>
            <person name="Beck S."/>
            <person name="Bentley D.R."/>
            <person name="Rogers J."/>
            <person name="Ross M.T."/>
        </authorList>
    </citation>
    <scope>NUCLEOTIDE SEQUENCE [LARGE SCALE GENOMIC DNA]</scope>
</reference>
<proteinExistence type="evidence at protein level"/>
<accession>A0A3B3ITP9</accession>
<dbReference type="VEuPathDB" id="HostDB:ENSG00000136156"/>
<dbReference type="ExpressionAtlas" id="A0A3B3ITP9">
    <property type="expression patterns" value="baseline and differential"/>
</dbReference>